<dbReference type="Gene3D" id="3.30.450.40">
    <property type="match status" value="1"/>
</dbReference>
<keyword evidence="8" id="KW-1185">Reference proteome</keyword>
<dbReference type="PANTHER" id="PTHR45228">
    <property type="entry name" value="CYCLIC DI-GMP PHOSPHODIESTERASE TM_0186-RELATED"/>
    <property type="match status" value="1"/>
</dbReference>
<evidence type="ECO:0000313" key="8">
    <source>
        <dbReference type="Proteomes" id="UP000733744"/>
    </source>
</evidence>
<dbReference type="SMART" id="SM00448">
    <property type="entry name" value="REC"/>
    <property type="match status" value="1"/>
</dbReference>
<evidence type="ECO:0000256" key="4">
    <source>
        <dbReference type="SAM" id="Coils"/>
    </source>
</evidence>
<dbReference type="Proteomes" id="UP000733744">
    <property type="component" value="Unassembled WGS sequence"/>
</dbReference>
<keyword evidence="3" id="KW-0597">Phosphoprotein</keyword>
<evidence type="ECO:0000313" key="7">
    <source>
        <dbReference type="EMBL" id="TRW89568.1"/>
    </source>
</evidence>
<feature type="modified residue" description="4-aspartylphosphate" evidence="3">
    <location>
        <position position="68"/>
    </location>
</feature>
<evidence type="ECO:0000256" key="3">
    <source>
        <dbReference type="PROSITE-ProRule" id="PRU00169"/>
    </source>
</evidence>
<dbReference type="InterPro" id="IPR003018">
    <property type="entry name" value="GAF"/>
</dbReference>
<keyword evidence="2" id="KW-0418">Kinase</keyword>
<dbReference type="Pfam" id="PF13487">
    <property type="entry name" value="HD_5"/>
    <property type="match status" value="1"/>
</dbReference>
<dbReference type="InterPro" id="IPR052020">
    <property type="entry name" value="Cyclic_di-GMP/3'3'-cGAMP_PDE"/>
</dbReference>
<dbReference type="InterPro" id="IPR011006">
    <property type="entry name" value="CheY-like_superfamily"/>
</dbReference>
<dbReference type="PROSITE" id="PS51832">
    <property type="entry name" value="HD_GYP"/>
    <property type="match status" value="1"/>
</dbReference>
<gene>
    <name evidence="7" type="ORF">EKO24_021130</name>
</gene>
<dbReference type="Gene3D" id="3.40.50.2300">
    <property type="match status" value="1"/>
</dbReference>
<feature type="domain" description="Response regulatory" evidence="5">
    <location>
        <begin position="19"/>
        <end position="134"/>
    </location>
</feature>
<feature type="domain" description="HD-GYP" evidence="6">
    <location>
        <begin position="331"/>
        <end position="541"/>
    </location>
</feature>
<dbReference type="Gene3D" id="1.10.3210.10">
    <property type="entry name" value="Hypothetical protein af1432"/>
    <property type="match status" value="1"/>
</dbReference>
<reference evidence="7 8" key="1">
    <citation type="journal article" date="2019" name="Antonie Van Leeuwenhoek">
        <title>Description of 'Ca. Methylobacter oryzae' KRF1, a novel species from the environmentally important Methylobacter clade 2.</title>
        <authorList>
            <person name="Khatri K."/>
            <person name="Mohite J.A."/>
            <person name="Pandit P.S."/>
            <person name="Bahulikar R."/>
            <person name="Rahalkar M.C."/>
        </authorList>
    </citation>
    <scope>NUCLEOTIDE SEQUENCE [LARGE SCALE GENOMIC DNA]</scope>
    <source>
        <strain evidence="7 8">KRF1</strain>
    </source>
</reference>
<keyword evidence="1" id="KW-0808">Transferase</keyword>
<dbReference type="InterPro" id="IPR029016">
    <property type="entry name" value="GAF-like_dom_sf"/>
</dbReference>
<evidence type="ECO:0000256" key="1">
    <source>
        <dbReference type="ARBA" id="ARBA00022679"/>
    </source>
</evidence>
<organism evidence="7 8">
    <name type="scientific">Candidatus Methylobacter oryzae</name>
    <dbReference type="NCBI Taxonomy" id="2497749"/>
    <lineage>
        <taxon>Bacteria</taxon>
        <taxon>Pseudomonadati</taxon>
        <taxon>Pseudomonadota</taxon>
        <taxon>Gammaproteobacteria</taxon>
        <taxon>Methylococcales</taxon>
        <taxon>Methylococcaceae</taxon>
        <taxon>Methylobacter</taxon>
    </lineage>
</organism>
<keyword evidence="4" id="KW-0175">Coiled coil</keyword>
<proteinExistence type="predicted"/>
<sequence length="543" mass="60699">MQSTYQALERKLSAAISKKVLFVDDETLLLEGVKRQLRKEFDITVAEGGEAALAVLADNGPFAVVVSDYNMPGMDGITFLNAVYQRHPHTILVMLTGRAELDVAVNALHNAHVSRFLNKPCPKQILQETLTDGLEQYRLRMSEQLLQAELQQANRQLNLLNGHLETLVAQKTRALELQYRYAANMNQMSNSQAITDALVNAVIELTGLRDITLWLRPQQDGRFTCHYPVDQKLSGFYMKNCPDGVIANILADKQTWQRGAFEESALNAFDQSLFCGQPFMSMPLSDEQGVLGLLNLAGENAQLASDTLEALTAMADITATALQSHWHREAFDDAQDAIITALAKLSEYRDPETGSHLLRLKKYCALICGFLAKTDKYRDIITTEFTKDLVRSSPLHDIGKVGIPDAILKKPGRLTPDEFEIMKNHARIGGDTLRTVYEKYPSQSFIKCGMDVAYSHHERWDGSGYPCNVHGESIPLVARILALVDVYDALTCRRVYKAPFSREQAKEMIAEGSGSHFDPDIVEAFLNNEAEFYLVAEQYADMV</sequence>
<feature type="coiled-coil region" evidence="4">
    <location>
        <begin position="143"/>
        <end position="170"/>
    </location>
</feature>
<dbReference type="Pfam" id="PF00072">
    <property type="entry name" value="Response_reg"/>
    <property type="match status" value="1"/>
</dbReference>
<name>A0ABY3C7M9_9GAMM</name>
<dbReference type="SUPFAM" id="SSF52172">
    <property type="entry name" value="CheY-like"/>
    <property type="match status" value="1"/>
</dbReference>
<dbReference type="InterPro" id="IPR003607">
    <property type="entry name" value="HD/PDEase_dom"/>
</dbReference>
<dbReference type="SUPFAM" id="SSF55781">
    <property type="entry name" value="GAF domain-like"/>
    <property type="match status" value="1"/>
</dbReference>
<dbReference type="EMBL" id="RYFG02000121">
    <property type="protein sequence ID" value="TRW89568.1"/>
    <property type="molecule type" value="Genomic_DNA"/>
</dbReference>
<dbReference type="InterPro" id="IPR001789">
    <property type="entry name" value="Sig_transdc_resp-reg_receiver"/>
</dbReference>
<evidence type="ECO:0000259" key="5">
    <source>
        <dbReference type="PROSITE" id="PS50110"/>
    </source>
</evidence>
<dbReference type="PANTHER" id="PTHR45228:SF8">
    <property type="entry name" value="TWO-COMPONENT RESPONSE REGULATOR-RELATED"/>
    <property type="match status" value="1"/>
</dbReference>
<dbReference type="InterPro" id="IPR037522">
    <property type="entry name" value="HD_GYP_dom"/>
</dbReference>
<dbReference type="CDD" id="cd00077">
    <property type="entry name" value="HDc"/>
    <property type="match status" value="1"/>
</dbReference>
<protein>
    <submittedName>
        <fullName evidence="7">Response regulator</fullName>
    </submittedName>
</protein>
<dbReference type="CDD" id="cd17569">
    <property type="entry name" value="REC_HupR-like"/>
    <property type="match status" value="1"/>
</dbReference>
<dbReference type="Pfam" id="PF01590">
    <property type="entry name" value="GAF"/>
    <property type="match status" value="1"/>
</dbReference>
<evidence type="ECO:0000259" key="6">
    <source>
        <dbReference type="PROSITE" id="PS51832"/>
    </source>
</evidence>
<accession>A0ABY3C7M9</accession>
<dbReference type="PROSITE" id="PS50110">
    <property type="entry name" value="RESPONSE_REGULATORY"/>
    <property type="match status" value="1"/>
</dbReference>
<dbReference type="SMART" id="SM00471">
    <property type="entry name" value="HDc"/>
    <property type="match status" value="1"/>
</dbReference>
<dbReference type="RefSeq" id="WP_127029536.1">
    <property type="nucleotide sequence ID" value="NZ_RYFG02000121.1"/>
</dbReference>
<dbReference type="SUPFAM" id="SSF109604">
    <property type="entry name" value="HD-domain/PDEase-like"/>
    <property type="match status" value="1"/>
</dbReference>
<evidence type="ECO:0000256" key="2">
    <source>
        <dbReference type="ARBA" id="ARBA00022777"/>
    </source>
</evidence>
<comment type="caution">
    <text evidence="7">The sequence shown here is derived from an EMBL/GenBank/DDBJ whole genome shotgun (WGS) entry which is preliminary data.</text>
</comment>